<accession>A0AAQ4F3S0</accession>
<dbReference type="EMBL" id="JARKHS020007711">
    <property type="protein sequence ID" value="KAK8781443.1"/>
    <property type="molecule type" value="Genomic_DNA"/>
</dbReference>
<keyword evidence="2" id="KW-0732">Signal</keyword>
<feature type="chain" id="PRO_5042849020" description="Secreted protein" evidence="2">
    <location>
        <begin position="18"/>
        <end position="286"/>
    </location>
</feature>
<dbReference type="AlphaFoldDB" id="A0AAQ4F3S0"/>
<dbReference type="Proteomes" id="UP001321473">
    <property type="component" value="Unassembled WGS sequence"/>
</dbReference>
<evidence type="ECO:0000313" key="4">
    <source>
        <dbReference type="Proteomes" id="UP001321473"/>
    </source>
</evidence>
<evidence type="ECO:0000256" key="1">
    <source>
        <dbReference type="SAM" id="MobiDB-lite"/>
    </source>
</evidence>
<evidence type="ECO:0000256" key="2">
    <source>
        <dbReference type="SAM" id="SignalP"/>
    </source>
</evidence>
<protein>
    <recommendedName>
        <fullName evidence="5">Secreted protein</fullName>
    </recommendedName>
</protein>
<reference evidence="3 4" key="1">
    <citation type="journal article" date="2023" name="Arcadia Sci">
        <title>De novo assembly of a long-read Amblyomma americanum tick genome.</title>
        <authorList>
            <person name="Chou S."/>
            <person name="Poskanzer K.E."/>
            <person name="Rollins M."/>
            <person name="Thuy-Boun P.S."/>
        </authorList>
    </citation>
    <scope>NUCLEOTIDE SEQUENCE [LARGE SCALE GENOMIC DNA]</scope>
    <source>
        <strain evidence="3">F_SG_1</strain>
        <tissue evidence="3">Salivary glands</tissue>
    </source>
</reference>
<feature type="signal peptide" evidence="2">
    <location>
        <begin position="1"/>
        <end position="17"/>
    </location>
</feature>
<evidence type="ECO:0000313" key="3">
    <source>
        <dbReference type="EMBL" id="KAK8781443.1"/>
    </source>
</evidence>
<sequence length="286" mass="30404">MKCLVTQSCLFVSVVKAANFTSAVSSDCSLVISAISTMASILHEGSSPRCYCCHGRPGQLPQPTSLSASVSATSTTSTTDLDASIHELGMLSAVTDSRRDYVLEKLARGARNMDSGPHHSGLCVLAMNSAYIADFSFVSSGGLAPESPPSPSETVPLLTLRRPRVRALRRKHYFYQPYDYPWRPRIVEMLRTKEEEEKAAAAMLSLSLLKVTSDDGGNKSNPGSPSKLSLMGTKPGGSVANCTVAGSVGIVRSKSLDDLEVCSAKACGTKADIETVSRKISNLHVS</sequence>
<proteinExistence type="predicted"/>
<name>A0AAQ4F3S0_AMBAM</name>
<organism evidence="3 4">
    <name type="scientific">Amblyomma americanum</name>
    <name type="common">Lone star tick</name>
    <dbReference type="NCBI Taxonomy" id="6943"/>
    <lineage>
        <taxon>Eukaryota</taxon>
        <taxon>Metazoa</taxon>
        <taxon>Ecdysozoa</taxon>
        <taxon>Arthropoda</taxon>
        <taxon>Chelicerata</taxon>
        <taxon>Arachnida</taxon>
        <taxon>Acari</taxon>
        <taxon>Parasitiformes</taxon>
        <taxon>Ixodida</taxon>
        <taxon>Ixodoidea</taxon>
        <taxon>Ixodidae</taxon>
        <taxon>Amblyomminae</taxon>
        <taxon>Amblyomma</taxon>
    </lineage>
</organism>
<keyword evidence="4" id="KW-1185">Reference proteome</keyword>
<comment type="caution">
    <text evidence="3">The sequence shown here is derived from an EMBL/GenBank/DDBJ whole genome shotgun (WGS) entry which is preliminary data.</text>
</comment>
<gene>
    <name evidence="3" type="ORF">V5799_017218</name>
</gene>
<evidence type="ECO:0008006" key="5">
    <source>
        <dbReference type="Google" id="ProtNLM"/>
    </source>
</evidence>
<feature type="compositionally biased region" description="Polar residues" evidence="1">
    <location>
        <begin position="218"/>
        <end position="227"/>
    </location>
</feature>
<feature type="region of interest" description="Disordered" evidence="1">
    <location>
        <begin position="213"/>
        <end position="232"/>
    </location>
</feature>